<dbReference type="EMBL" id="JBAMIC010000003">
    <property type="protein sequence ID" value="KAK7109629.1"/>
    <property type="molecule type" value="Genomic_DNA"/>
</dbReference>
<evidence type="ECO:0000313" key="2">
    <source>
        <dbReference type="EMBL" id="KAK7109629.1"/>
    </source>
</evidence>
<dbReference type="AlphaFoldDB" id="A0AAN9BQZ9"/>
<evidence type="ECO:0000256" key="1">
    <source>
        <dbReference type="SAM" id="MobiDB-lite"/>
    </source>
</evidence>
<name>A0AAN9BQZ9_9CAEN</name>
<feature type="region of interest" description="Disordered" evidence="1">
    <location>
        <begin position="95"/>
        <end position="125"/>
    </location>
</feature>
<accession>A0AAN9BQZ9</accession>
<proteinExistence type="predicted"/>
<sequence length="125" mass="14845">MTGWYVDAESIPVPRFSPEVRTVLDSREEILPRIWKCMVREAANFYLKKYPDLKSSTLYQQIGYRVFSHYPWIDSYCSGRRPWSKFVKSLSQKVRHTRHKQKALGKNGYDPLEAEAPEEEEEEQE</sequence>
<dbReference type="Proteomes" id="UP001374579">
    <property type="component" value="Unassembled WGS sequence"/>
</dbReference>
<comment type="caution">
    <text evidence="2">The sequence shown here is derived from an EMBL/GenBank/DDBJ whole genome shotgun (WGS) entry which is preliminary data.</text>
</comment>
<organism evidence="2 3">
    <name type="scientific">Littorina saxatilis</name>
    <dbReference type="NCBI Taxonomy" id="31220"/>
    <lineage>
        <taxon>Eukaryota</taxon>
        <taxon>Metazoa</taxon>
        <taxon>Spiralia</taxon>
        <taxon>Lophotrochozoa</taxon>
        <taxon>Mollusca</taxon>
        <taxon>Gastropoda</taxon>
        <taxon>Caenogastropoda</taxon>
        <taxon>Littorinimorpha</taxon>
        <taxon>Littorinoidea</taxon>
        <taxon>Littorinidae</taxon>
        <taxon>Littorina</taxon>
    </lineage>
</organism>
<feature type="compositionally biased region" description="Acidic residues" evidence="1">
    <location>
        <begin position="112"/>
        <end position="125"/>
    </location>
</feature>
<gene>
    <name evidence="2" type="ORF">V1264_013640</name>
</gene>
<reference evidence="2 3" key="1">
    <citation type="submission" date="2024-02" db="EMBL/GenBank/DDBJ databases">
        <title>Chromosome-scale genome assembly of the rough periwinkle Littorina saxatilis.</title>
        <authorList>
            <person name="De Jode A."/>
            <person name="Faria R."/>
            <person name="Formenti G."/>
            <person name="Sims Y."/>
            <person name="Smith T.P."/>
            <person name="Tracey A."/>
            <person name="Wood J.M.D."/>
            <person name="Zagrodzka Z.B."/>
            <person name="Johannesson K."/>
            <person name="Butlin R.K."/>
            <person name="Leder E.H."/>
        </authorList>
    </citation>
    <scope>NUCLEOTIDE SEQUENCE [LARGE SCALE GENOMIC DNA]</scope>
    <source>
        <strain evidence="2">Snail1</strain>
        <tissue evidence="2">Muscle</tissue>
    </source>
</reference>
<protein>
    <submittedName>
        <fullName evidence="2">Uncharacterized protein</fullName>
    </submittedName>
</protein>
<evidence type="ECO:0000313" key="3">
    <source>
        <dbReference type="Proteomes" id="UP001374579"/>
    </source>
</evidence>
<keyword evidence="3" id="KW-1185">Reference proteome</keyword>